<dbReference type="EMBL" id="CP017634">
    <property type="protein sequence ID" value="ATW26716.1"/>
    <property type="molecule type" value="Genomic_DNA"/>
</dbReference>
<dbReference type="AlphaFoldDB" id="A0A3G1KW94"/>
<dbReference type="Proteomes" id="UP000323521">
    <property type="component" value="Chromosome"/>
</dbReference>
<reference evidence="5 6" key="1">
    <citation type="submission" date="2016-10" db="EMBL/GenBank/DDBJ databases">
        <title>Complete Genome Sequence of Peptococcaceae strain DCMF.</title>
        <authorList>
            <person name="Edwards R.J."/>
            <person name="Holland S.I."/>
            <person name="Deshpande N.P."/>
            <person name="Wong Y.K."/>
            <person name="Ertan H."/>
            <person name="Manefield M."/>
            <person name="Russell T.L."/>
            <person name="Lee M.J."/>
        </authorList>
    </citation>
    <scope>NUCLEOTIDE SEQUENCE [LARGE SCALE GENOMIC DNA]</scope>
    <source>
        <strain evidence="5 6">DCMF</strain>
    </source>
</reference>
<evidence type="ECO:0000313" key="5">
    <source>
        <dbReference type="EMBL" id="ATW26716.1"/>
    </source>
</evidence>
<dbReference type="GO" id="GO:0032259">
    <property type="term" value="P:methylation"/>
    <property type="evidence" value="ECO:0007669"/>
    <property type="project" value="UniProtKB-KW"/>
</dbReference>
<evidence type="ECO:0000256" key="3">
    <source>
        <dbReference type="ARBA" id="ARBA00022679"/>
    </source>
</evidence>
<dbReference type="PIRSF" id="PIRSF037567">
    <property type="entry name" value="MTTB_MeTrfase"/>
    <property type="match status" value="1"/>
</dbReference>
<dbReference type="EC" id="2.1.1.-" evidence="4"/>
<dbReference type="OrthoDB" id="5418352at2"/>
<accession>A0A3G1KW94</accession>
<dbReference type="Pfam" id="PF06253">
    <property type="entry name" value="MTTB"/>
    <property type="match status" value="1"/>
</dbReference>
<evidence type="ECO:0000256" key="2">
    <source>
        <dbReference type="ARBA" id="ARBA00022603"/>
    </source>
</evidence>
<organism evidence="5 6">
    <name type="scientific">Formimonas warabiya</name>
    <dbReference type="NCBI Taxonomy" id="1761012"/>
    <lineage>
        <taxon>Bacteria</taxon>
        <taxon>Bacillati</taxon>
        <taxon>Bacillota</taxon>
        <taxon>Clostridia</taxon>
        <taxon>Eubacteriales</taxon>
        <taxon>Peptococcaceae</taxon>
        <taxon>Candidatus Formimonas</taxon>
    </lineage>
</organism>
<keyword evidence="3 4" id="KW-0808">Transferase</keyword>
<proteinExistence type="inferred from homology"/>
<protein>
    <recommendedName>
        <fullName evidence="4">Methyltransferase</fullName>
        <ecNumber evidence="4">2.1.1.-</ecNumber>
    </recommendedName>
</protein>
<comment type="similarity">
    <text evidence="1 4">Belongs to the trimethylamine methyltransferase family.</text>
</comment>
<dbReference type="GO" id="GO:0008168">
    <property type="term" value="F:methyltransferase activity"/>
    <property type="evidence" value="ECO:0007669"/>
    <property type="project" value="UniProtKB-KW"/>
</dbReference>
<dbReference type="Gene3D" id="3.20.20.480">
    <property type="entry name" value="Trimethylamine methyltransferase-like"/>
    <property type="match status" value="1"/>
</dbReference>
<dbReference type="InterPro" id="IPR010426">
    <property type="entry name" value="MTTB_MeTrfase"/>
</dbReference>
<keyword evidence="2" id="KW-0489">Methyltransferase</keyword>
<evidence type="ECO:0000256" key="1">
    <source>
        <dbReference type="ARBA" id="ARBA00007137"/>
    </source>
</evidence>
<dbReference type="InterPro" id="IPR038601">
    <property type="entry name" value="MttB-like_sf"/>
</dbReference>
<sequence length="478" mass="53067">MTLINKIEVLSKEDLTRVHEASLKILQEIGVVFLSEEAIERFKHHGAKVNGNIVYLSPKMVEDALEKCPSQFKWRARNDTHSLIVGKGFHVHATQGLIYIQEGKFRRKCTLEDCVTAQKIYQASDAVSVVGGNPGDPADIDKRVKHLYFTYVALKHTDKPFFPYCTHTEGYVVSEVSQIMDMFEIAVGAKDYLKKNYCLANICGPISPLTYPADVLGVISEYVKRNQPIHLYSAPMAGITGPLSLFGTSVLVNAEILAGIVLIQLMNPGNPVVYTPMASVADMKRANANYASPEAMLINIANCQLGQALYHLPTRTLCGGNNAKTVNCQAGYETMQNMMLATLAGVHLFGLSLGCLDNWTTTSFEKLLIDIELFERMKRIVQGVDTSEKALSLDLIKEVGPGGSYLTHQDTLAHFRQIWMPGISDWESYATWKDAGSEDVMDRANRKCKEILDSSPESMIDEALDKELRQYISMVING</sequence>
<keyword evidence="6" id="KW-1185">Reference proteome</keyword>
<evidence type="ECO:0000313" key="6">
    <source>
        <dbReference type="Proteomes" id="UP000323521"/>
    </source>
</evidence>
<evidence type="ECO:0000256" key="4">
    <source>
        <dbReference type="PIRNR" id="PIRNR037567"/>
    </source>
</evidence>
<dbReference type="RefSeq" id="WP_148136036.1">
    <property type="nucleotide sequence ID" value="NZ_CP017634.1"/>
</dbReference>
<dbReference type="GO" id="GO:0015948">
    <property type="term" value="P:methanogenesis"/>
    <property type="evidence" value="ECO:0007669"/>
    <property type="project" value="UniProtKB-UniRule"/>
</dbReference>
<name>A0A3G1KW94_FORW1</name>
<gene>
    <name evidence="5" type="ORF">DCMF_19865</name>
</gene>
<dbReference type="KEGG" id="fwa:DCMF_19865"/>